<evidence type="ECO:0000313" key="1">
    <source>
        <dbReference type="EMBL" id="TBT99149.1"/>
    </source>
</evidence>
<reference evidence="1 2" key="1">
    <citation type="submission" date="2017-12" db="EMBL/GenBank/DDBJ databases">
        <authorList>
            <person name="Pombert J.-F."/>
            <person name="Haag K.L."/>
            <person name="Ebert D."/>
        </authorList>
    </citation>
    <scope>NUCLEOTIDE SEQUENCE [LARGE SCALE GENOMIC DNA]</scope>
    <source>
        <strain evidence="1">BE-OM-2</strain>
    </source>
</reference>
<protein>
    <submittedName>
        <fullName evidence="1">Uncharacterized protein</fullName>
    </submittedName>
</protein>
<keyword evidence="2" id="KW-1185">Reference proteome</keyword>
<proteinExistence type="predicted"/>
<sequence length="338" mass="39275">MCISYKIIFVKIFIFLESIFSENIKKEFTDTELVVFSYQNVNKRLFLSEKKDLLFKESNSSNVKEEIFKFINNGNNSYLINLDDKNICYFDTSETIKPCKKHHGLESWEIVHKEDGFLIKSKFRSKIFPLLRKCLSVDSNEDVKTKTYKVKPAKCNAKDKNQIFNFQRYFDSISEVPTTKKSSNYTHESYYTTNVSSSTNKLQSPDSTHNSSFINNFQNNGIKTYKPFQSKSYIDNLIRINNSIASEVAKNNQANHIDTYFYESEVPTQYPPTHAIPQYTPPKHTPLPYTQPDIHLSHKEIPHSHQPYHNHSSYPSQSFYANISSIESLCTSHPSICK</sequence>
<name>A0A4Q9KY54_9MICR</name>
<dbReference type="VEuPathDB" id="MicrosporidiaDB:CWI39_2440p0010"/>
<comment type="caution">
    <text evidence="1">The sequence shown here is derived from an EMBL/GenBank/DDBJ whole genome shotgun (WGS) entry which is preliminary data.</text>
</comment>
<organism evidence="1 2">
    <name type="scientific">Hamiltosporidium magnivora</name>
    <dbReference type="NCBI Taxonomy" id="148818"/>
    <lineage>
        <taxon>Eukaryota</taxon>
        <taxon>Fungi</taxon>
        <taxon>Fungi incertae sedis</taxon>
        <taxon>Microsporidia</taxon>
        <taxon>Dubosqiidae</taxon>
        <taxon>Hamiltosporidium</taxon>
    </lineage>
</organism>
<evidence type="ECO:0000313" key="2">
    <source>
        <dbReference type="Proteomes" id="UP000291404"/>
    </source>
</evidence>
<dbReference type="AlphaFoldDB" id="A0A4Q9KY54"/>
<dbReference type="VEuPathDB" id="MicrosporidiaDB:CWI36_2078p0010"/>
<dbReference type="EMBL" id="PITI01002078">
    <property type="protein sequence ID" value="TBT99149.1"/>
    <property type="molecule type" value="Genomic_DNA"/>
</dbReference>
<dbReference type="Proteomes" id="UP000291404">
    <property type="component" value="Unassembled WGS sequence"/>
</dbReference>
<accession>A0A4Q9KY54</accession>
<gene>
    <name evidence="1" type="ORF">CWI36_2078p0010</name>
</gene>